<dbReference type="GO" id="GO:0046872">
    <property type="term" value="F:metal ion binding"/>
    <property type="evidence" value="ECO:0007669"/>
    <property type="project" value="UniProtKB-KW"/>
</dbReference>
<feature type="domain" description="NodB homology" evidence="7">
    <location>
        <begin position="56"/>
        <end position="240"/>
    </location>
</feature>
<evidence type="ECO:0000256" key="1">
    <source>
        <dbReference type="ARBA" id="ARBA00001941"/>
    </source>
</evidence>
<dbReference type="STRING" id="90262.A0A1X2IYM1"/>
<comment type="cofactor">
    <cofactor evidence="1">
        <name>Co(2+)</name>
        <dbReference type="ChEBI" id="CHEBI:48828"/>
    </cofactor>
</comment>
<dbReference type="InterPro" id="IPR011330">
    <property type="entry name" value="Glyco_hydro/deAcase_b/a-brl"/>
</dbReference>
<dbReference type="Pfam" id="PF01522">
    <property type="entry name" value="Polysacc_deac_1"/>
    <property type="match status" value="1"/>
</dbReference>
<feature type="chain" id="PRO_5013276174" description="NodB homology domain-containing protein" evidence="6">
    <location>
        <begin position="24"/>
        <end position="258"/>
    </location>
</feature>
<reference evidence="8 9" key="1">
    <citation type="submission" date="2016-07" db="EMBL/GenBank/DDBJ databases">
        <title>Pervasive Adenine N6-methylation of Active Genes in Fungi.</title>
        <authorList>
            <consortium name="DOE Joint Genome Institute"/>
            <person name="Mondo S.J."/>
            <person name="Dannebaum R.O."/>
            <person name="Kuo R.C."/>
            <person name="Labutti K."/>
            <person name="Haridas S."/>
            <person name="Kuo A."/>
            <person name="Salamov A."/>
            <person name="Ahrendt S.R."/>
            <person name="Lipzen A."/>
            <person name="Sullivan W."/>
            <person name="Andreopoulos W.B."/>
            <person name="Clum A."/>
            <person name="Lindquist E."/>
            <person name="Daum C."/>
            <person name="Ramamoorthy G.K."/>
            <person name="Gryganskyi A."/>
            <person name="Culley D."/>
            <person name="Magnuson J.K."/>
            <person name="James T.Y."/>
            <person name="O'Malley M.A."/>
            <person name="Stajich J.E."/>
            <person name="Spatafora J.W."/>
            <person name="Visel A."/>
            <person name="Grigoriev I.V."/>
        </authorList>
    </citation>
    <scope>NUCLEOTIDE SEQUENCE [LARGE SCALE GENOMIC DNA]</scope>
    <source>
        <strain evidence="8 9">NRRL 1336</strain>
    </source>
</reference>
<protein>
    <recommendedName>
        <fullName evidence="7">NodB homology domain-containing protein</fullName>
    </recommendedName>
</protein>
<evidence type="ECO:0000259" key="7">
    <source>
        <dbReference type="PROSITE" id="PS51677"/>
    </source>
</evidence>
<keyword evidence="5" id="KW-0119">Carbohydrate metabolism</keyword>
<dbReference type="Gene3D" id="3.20.20.370">
    <property type="entry name" value="Glycoside hydrolase/deacetylase"/>
    <property type="match status" value="1"/>
</dbReference>
<evidence type="ECO:0000256" key="6">
    <source>
        <dbReference type="SAM" id="SignalP"/>
    </source>
</evidence>
<evidence type="ECO:0000256" key="4">
    <source>
        <dbReference type="ARBA" id="ARBA00022801"/>
    </source>
</evidence>
<dbReference type="PROSITE" id="PS51677">
    <property type="entry name" value="NODB"/>
    <property type="match status" value="1"/>
</dbReference>
<name>A0A1X2IYM1_9FUNG</name>
<dbReference type="PANTHER" id="PTHR46471">
    <property type="entry name" value="CHITIN DEACETYLASE"/>
    <property type="match status" value="1"/>
</dbReference>
<evidence type="ECO:0000313" key="9">
    <source>
        <dbReference type="Proteomes" id="UP000193560"/>
    </source>
</evidence>
<dbReference type="InterPro" id="IPR002509">
    <property type="entry name" value="NODB_dom"/>
</dbReference>
<dbReference type="SUPFAM" id="SSF88713">
    <property type="entry name" value="Glycoside hydrolase/deacetylase"/>
    <property type="match status" value="1"/>
</dbReference>
<gene>
    <name evidence="8" type="ORF">BCR42DRAFT_402848</name>
</gene>
<organism evidence="8 9">
    <name type="scientific">Absidia repens</name>
    <dbReference type="NCBI Taxonomy" id="90262"/>
    <lineage>
        <taxon>Eukaryota</taxon>
        <taxon>Fungi</taxon>
        <taxon>Fungi incertae sedis</taxon>
        <taxon>Mucoromycota</taxon>
        <taxon>Mucoromycotina</taxon>
        <taxon>Mucoromycetes</taxon>
        <taxon>Mucorales</taxon>
        <taxon>Cunninghamellaceae</taxon>
        <taxon>Absidia</taxon>
    </lineage>
</organism>
<dbReference type="PANTHER" id="PTHR46471:SF2">
    <property type="entry name" value="CHITIN DEACETYLASE-RELATED"/>
    <property type="match status" value="1"/>
</dbReference>
<evidence type="ECO:0000256" key="2">
    <source>
        <dbReference type="ARBA" id="ARBA00022723"/>
    </source>
</evidence>
<dbReference type="EMBL" id="MCGE01000002">
    <property type="protein sequence ID" value="ORZ24393.1"/>
    <property type="molecule type" value="Genomic_DNA"/>
</dbReference>
<keyword evidence="2" id="KW-0479">Metal-binding</keyword>
<keyword evidence="4" id="KW-0378">Hydrolase</keyword>
<evidence type="ECO:0000256" key="3">
    <source>
        <dbReference type="ARBA" id="ARBA00022729"/>
    </source>
</evidence>
<keyword evidence="3 6" id="KW-0732">Signal</keyword>
<keyword evidence="9" id="KW-1185">Reference proteome</keyword>
<dbReference type="OrthoDB" id="2125469at2759"/>
<dbReference type="GO" id="GO:0005975">
    <property type="term" value="P:carbohydrate metabolic process"/>
    <property type="evidence" value="ECO:0007669"/>
    <property type="project" value="InterPro"/>
</dbReference>
<dbReference type="Proteomes" id="UP000193560">
    <property type="component" value="Unassembled WGS sequence"/>
</dbReference>
<evidence type="ECO:0000313" key="8">
    <source>
        <dbReference type="EMBL" id="ORZ24393.1"/>
    </source>
</evidence>
<proteinExistence type="predicted"/>
<accession>A0A1X2IYM1</accession>
<sequence length="258" mass="28836">MMMPSISSAFVFLSACTVFVAQALPVMDNSSKRSNIPRASEPHIRTGLLTNCQNSRHFALTFDDGPYEYTSALIDLLKKEKVKATFFINGNNYWSGSEINADLKKAYRAGSEIASHTFTHPSIPSLTDDQIKKEMYNNEQAIYKAIGKYPAVMRPPYGDVTDANVDLLNNLGYTVVKWSIDIKDWEEVNTVSQELAIVKDALKDSAKHNIILEHDVYKQTAKEFAPKLIKYVKSQGLTFVTMSECLGVDAYKSSGIEL</sequence>
<comment type="caution">
    <text evidence="8">The sequence shown here is derived from an EMBL/GenBank/DDBJ whole genome shotgun (WGS) entry which is preliminary data.</text>
</comment>
<feature type="signal peptide" evidence="6">
    <location>
        <begin position="1"/>
        <end position="23"/>
    </location>
</feature>
<dbReference type="AlphaFoldDB" id="A0A1X2IYM1"/>
<evidence type="ECO:0000256" key="5">
    <source>
        <dbReference type="ARBA" id="ARBA00023277"/>
    </source>
</evidence>
<dbReference type="GO" id="GO:0016810">
    <property type="term" value="F:hydrolase activity, acting on carbon-nitrogen (but not peptide) bonds"/>
    <property type="evidence" value="ECO:0007669"/>
    <property type="project" value="InterPro"/>
</dbReference>